<keyword evidence="9" id="KW-0808">Transferase</keyword>
<feature type="transmembrane region" description="Helical" evidence="7">
    <location>
        <begin position="339"/>
        <end position="359"/>
    </location>
</feature>
<keyword evidence="6 7" id="KW-0472">Membrane</keyword>
<dbReference type="GO" id="GO:0005886">
    <property type="term" value="C:plasma membrane"/>
    <property type="evidence" value="ECO:0007669"/>
    <property type="project" value="UniProtKB-SubCell"/>
</dbReference>
<feature type="transmembrane region" description="Helical" evidence="7">
    <location>
        <begin position="270"/>
        <end position="290"/>
    </location>
</feature>
<evidence type="ECO:0000256" key="5">
    <source>
        <dbReference type="ARBA" id="ARBA00022989"/>
    </source>
</evidence>
<organism evidence="9 10">
    <name type="scientific">Coprobacter fastidiosus NSB1 = JCM 33896</name>
    <dbReference type="NCBI Taxonomy" id="1349822"/>
    <lineage>
        <taxon>Bacteria</taxon>
        <taxon>Pseudomonadati</taxon>
        <taxon>Bacteroidota</taxon>
        <taxon>Bacteroidia</taxon>
        <taxon>Bacteroidales</taxon>
        <taxon>Barnesiellaceae</taxon>
        <taxon>Coprobacter</taxon>
    </lineage>
</organism>
<feature type="transmembrane region" description="Helical" evidence="7">
    <location>
        <begin position="213"/>
        <end position="231"/>
    </location>
</feature>
<evidence type="ECO:0000256" key="6">
    <source>
        <dbReference type="ARBA" id="ARBA00023136"/>
    </source>
</evidence>
<dbReference type="AlphaFoldDB" id="A0A495VR06"/>
<keyword evidence="10" id="KW-1185">Reference proteome</keyword>
<feature type="transmembrane region" description="Helical" evidence="7">
    <location>
        <begin position="46"/>
        <end position="65"/>
    </location>
</feature>
<feature type="transmembrane region" description="Helical" evidence="7">
    <location>
        <begin position="71"/>
        <end position="97"/>
    </location>
</feature>
<dbReference type="EMBL" id="RBXN01000008">
    <property type="protein sequence ID" value="RKT50118.1"/>
    <property type="molecule type" value="Genomic_DNA"/>
</dbReference>
<accession>A0A495VR06</accession>
<keyword evidence="3" id="KW-1003">Cell membrane</keyword>
<keyword evidence="4 7" id="KW-0812">Transmembrane</keyword>
<proteinExistence type="inferred from homology"/>
<evidence type="ECO:0000256" key="4">
    <source>
        <dbReference type="ARBA" id="ARBA00022692"/>
    </source>
</evidence>
<feature type="transmembrane region" description="Helical" evidence="7">
    <location>
        <begin position="302"/>
        <end position="319"/>
    </location>
</feature>
<comment type="similarity">
    <text evidence="2">Belongs to the acyltransferase 3 family.</text>
</comment>
<comment type="caution">
    <text evidence="9">The sequence shown here is derived from an EMBL/GenBank/DDBJ whole genome shotgun (WGS) entry which is preliminary data.</text>
</comment>
<dbReference type="PANTHER" id="PTHR40074:SF2">
    <property type="entry name" value="O-ACETYLTRANSFERASE WECH"/>
    <property type="match status" value="1"/>
</dbReference>
<gene>
    <name evidence="9" type="ORF">BC742_2219</name>
</gene>
<evidence type="ECO:0000256" key="2">
    <source>
        <dbReference type="ARBA" id="ARBA00007400"/>
    </source>
</evidence>
<evidence type="ECO:0000256" key="7">
    <source>
        <dbReference type="SAM" id="Phobius"/>
    </source>
</evidence>
<evidence type="ECO:0000256" key="3">
    <source>
        <dbReference type="ARBA" id="ARBA00022475"/>
    </source>
</evidence>
<feature type="transmembrane region" description="Helical" evidence="7">
    <location>
        <begin position="118"/>
        <end position="136"/>
    </location>
</feature>
<evidence type="ECO:0000256" key="1">
    <source>
        <dbReference type="ARBA" id="ARBA00004651"/>
    </source>
</evidence>
<evidence type="ECO:0000313" key="10">
    <source>
        <dbReference type="Proteomes" id="UP000269493"/>
    </source>
</evidence>
<feature type="transmembrane region" description="Helical" evidence="7">
    <location>
        <begin position="243"/>
        <end position="264"/>
    </location>
</feature>
<dbReference type="GO" id="GO:0016413">
    <property type="term" value="F:O-acetyltransferase activity"/>
    <property type="evidence" value="ECO:0007669"/>
    <property type="project" value="TreeGrafter"/>
</dbReference>
<feature type="transmembrane region" description="Helical" evidence="7">
    <location>
        <begin position="182"/>
        <end position="198"/>
    </location>
</feature>
<evidence type="ECO:0000313" key="9">
    <source>
        <dbReference type="EMBL" id="RKT50118.1"/>
    </source>
</evidence>
<feature type="transmembrane region" description="Helical" evidence="7">
    <location>
        <begin position="156"/>
        <end position="175"/>
    </location>
</feature>
<keyword evidence="5 7" id="KW-1133">Transmembrane helix</keyword>
<name>A0A495VR06_9BACT</name>
<keyword evidence="9" id="KW-0012">Acyltransferase</keyword>
<comment type="subcellular location">
    <subcellularLocation>
        <location evidence="1">Cell membrane</location>
        <topology evidence="1">Multi-pass membrane protein</topology>
    </subcellularLocation>
</comment>
<evidence type="ECO:0000259" key="8">
    <source>
        <dbReference type="Pfam" id="PF01757"/>
    </source>
</evidence>
<dbReference type="GO" id="GO:0009246">
    <property type="term" value="P:enterobacterial common antigen biosynthetic process"/>
    <property type="evidence" value="ECO:0007669"/>
    <property type="project" value="TreeGrafter"/>
</dbReference>
<feature type="domain" description="Acyltransferase 3" evidence="8">
    <location>
        <begin position="42"/>
        <end position="356"/>
    </location>
</feature>
<dbReference type="PANTHER" id="PTHR40074">
    <property type="entry name" value="O-ACETYLTRANSFERASE WECH"/>
    <property type="match status" value="1"/>
</dbReference>
<dbReference type="InterPro" id="IPR002656">
    <property type="entry name" value="Acyl_transf_3_dom"/>
</dbReference>
<dbReference type="Pfam" id="PF01757">
    <property type="entry name" value="Acyl_transf_3"/>
    <property type="match status" value="1"/>
</dbReference>
<protein>
    <submittedName>
        <fullName evidence="9">Surface polysaccharide O-acyltransferase-like enzyme</fullName>
    </submittedName>
</protein>
<reference evidence="9 10" key="1">
    <citation type="submission" date="2018-10" db="EMBL/GenBank/DDBJ databases">
        <title>Genomic Encyclopedia of Archaeal and Bacterial Type Strains, Phase II (KMG-II): from individual species to whole genera.</title>
        <authorList>
            <person name="Goeker M."/>
        </authorList>
    </citation>
    <scope>NUCLEOTIDE SEQUENCE [LARGE SCALE GENOMIC DNA]</scope>
    <source>
        <strain evidence="9 10">NSB1</strain>
    </source>
</reference>
<sequence>MKDFSFKSILFCKELSYITAILKAFHNLLKQMSINDTIYYNKLRTLATIAVITIHASSTLFYHRPIGSESWWIATFFDTIARFGVPIFLMISGALLLPKKEDMKSFYSKRLHRILIPFLLWLTIYYFHNLPVNISLSEKFYRLLNGICSGSSYHLWYIYMLVGIYLAIPAVRIWVQNISTQSIRIILLFWGILLLLRLTDETGKLVKSLNIEFFYYLGYPIAGYYLSILKFHKPHQTIRRFSIAAIIIGILLTLSGTYILSLYKGKTNELFFNCLSPTVVLMSFGIFLLFKHIEFKKEKIPGKWICTYSYGIYLCHVYVLEQLKSVYWIKYTYYIHPAIGIPTLVISCLFLSLLLIMTIHKIPRIGKYISG</sequence>
<dbReference type="Proteomes" id="UP000269493">
    <property type="component" value="Unassembled WGS sequence"/>
</dbReference>